<reference evidence="1 2" key="1">
    <citation type="submission" date="2016-10" db="EMBL/GenBank/DDBJ databases">
        <authorList>
            <person name="de Groot N.N."/>
        </authorList>
    </citation>
    <scope>NUCLEOTIDE SEQUENCE [LARGE SCALE GENOMIC DNA]</scope>
    <source>
        <strain evidence="2">L7-484,KACC 16230,DSM 25025</strain>
    </source>
</reference>
<evidence type="ECO:0000313" key="2">
    <source>
        <dbReference type="Proteomes" id="UP000198793"/>
    </source>
</evidence>
<proteinExistence type="predicted"/>
<accession>A0A1H0N176</accession>
<dbReference type="EMBL" id="FNIT01000016">
    <property type="protein sequence ID" value="SDO86120.1"/>
    <property type="molecule type" value="Genomic_DNA"/>
</dbReference>
<evidence type="ECO:0000313" key="1">
    <source>
        <dbReference type="EMBL" id="SDO86120.1"/>
    </source>
</evidence>
<dbReference type="Pfam" id="PF20306">
    <property type="entry name" value="Sp-DndD"/>
    <property type="match status" value="1"/>
</dbReference>
<organism evidence="1 2">
    <name type="scientific">Aureimonas jatrophae</name>
    <dbReference type="NCBI Taxonomy" id="1166073"/>
    <lineage>
        <taxon>Bacteria</taxon>
        <taxon>Pseudomonadati</taxon>
        <taxon>Pseudomonadota</taxon>
        <taxon>Alphaproteobacteria</taxon>
        <taxon>Hyphomicrobiales</taxon>
        <taxon>Aurantimonadaceae</taxon>
        <taxon>Aureimonas</taxon>
    </lineage>
</organism>
<sequence length="71" mass="7921">MSDSSLDEINLSDLPLWADEDAAAILETIAAEHRVPVDVLTELVALQRARQHQERAAGINQRIEEILGRMD</sequence>
<keyword evidence="2" id="KW-1185">Reference proteome</keyword>
<dbReference type="InterPro" id="IPR046882">
    <property type="entry name" value="Sp-DndD"/>
</dbReference>
<protein>
    <submittedName>
        <fullName evidence="1">Uncharacterized protein</fullName>
    </submittedName>
</protein>
<dbReference type="Proteomes" id="UP000198793">
    <property type="component" value="Unassembled WGS sequence"/>
</dbReference>
<dbReference type="STRING" id="1166073.SAMN05192530_11638"/>
<gene>
    <name evidence="1" type="ORF">SAMN05192530_11638</name>
</gene>
<dbReference type="OrthoDB" id="7916555at2"/>
<dbReference type="AlphaFoldDB" id="A0A1H0N176"/>
<dbReference type="RefSeq" id="WP_090677048.1">
    <property type="nucleotide sequence ID" value="NZ_FNIT01000016.1"/>
</dbReference>
<name>A0A1H0N176_9HYPH</name>